<keyword evidence="3" id="KW-0698">rRNA processing</keyword>
<evidence type="ECO:0000256" key="7">
    <source>
        <dbReference type="ARBA" id="ARBA00023242"/>
    </source>
</evidence>
<evidence type="ECO:0000256" key="5">
    <source>
        <dbReference type="ARBA" id="ARBA00022737"/>
    </source>
</evidence>
<dbReference type="PANTHER" id="PTHR44215:SF1">
    <property type="entry name" value="WD REPEAT-CONTAINING PROTEIN 75"/>
    <property type="match status" value="1"/>
</dbReference>
<keyword evidence="11" id="KW-1185">Reference proteome</keyword>
<dbReference type="Gene3D" id="2.130.10.10">
    <property type="entry name" value="YVTN repeat-like/Quinoprotein amine dehydrogenase"/>
    <property type="match status" value="3"/>
</dbReference>
<dbReference type="Pfam" id="PF23769">
    <property type="entry name" value="Beta-prop_WDR75_2nd"/>
    <property type="match status" value="2"/>
</dbReference>
<keyword evidence="6" id="KW-0804">Transcription</keyword>
<dbReference type="GO" id="GO:0032040">
    <property type="term" value="C:small-subunit processome"/>
    <property type="evidence" value="ECO:0007669"/>
    <property type="project" value="InterPro"/>
</dbReference>
<organism evidence="10 11">
    <name type="scientific">Leptidea sinapis</name>
    <dbReference type="NCBI Taxonomy" id="189913"/>
    <lineage>
        <taxon>Eukaryota</taxon>
        <taxon>Metazoa</taxon>
        <taxon>Ecdysozoa</taxon>
        <taxon>Arthropoda</taxon>
        <taxon>Hexapoda</taxon>
        <taxon>Insecta</taxon>
        <taxon>Pterygota</taxon>
        <taxon>Neoptera</taxon>
        <taxon>Endopterygota</taxon>
        <taxon>Lepidoptera</taxon>
        <taxon>Glossata</taxon>
        <taxon>Ditrysia</taxon>
        <taxon>Papilionoidea</taxon>
        <taxon>Pieridae</taxon>
        <taxon>Dismorphiinae</taxon>
        <taxon>Leptidea</taxon>
    </lineage>
</organism>
<dbReference type="SUPFAM" id="SSF50998">
    <property type="entry name" value="Quinoprotein alcohol dehydrogenase-like"/>
    <property type="match status" value="1"/>
</dbReference>
<evidence type="ECO:0000313" key="11">
    <source>
        <dbReference type="Proteomes" id="UP000324832"/>
    </source>
</evidence>
<dbReference type="GO" id="GO:0003723">
    <property type="term" value="F:RNA binding"/>
    <property type="evidence" value="ECO:0007669"/>
    <property type="project" value="InterPro"/>
</dbReference>
<dbReference type="InterPro" id="IPR001680">
    <property type="entry name" value="WD40_rpt"/>
</dbReference>
<sequence>MVIKIDNDVKSTSKKYVLNRKAGRSIIERRPIFSPDGKSVLIIVENIVRVYNLQTTDWCRSLETETPVNNIIGIVFLEDEDYNLYGCSDSGYVTAWTWENGVVLRETKLQISANMEALSFDMVDSTRCFVVSGNSAVQFLHLGLYSVKTGELLQEYPETFPIYNDFISVAIGLYKDEPFVSIVNGSDLVYVQNIIQPHIKACFSVGPFRLLCVAGNKQGWVAVGDALGKATIIRGDLYEPKNQAKEVVHWHFLPLLAVCFTNSGSYLISGGMEKVLVKWTLGHLANKAGEKNFIPRLPGHVRFISVNDTHIAITLSNNSVVIASMPMRVVSTILECGGLSTTTRAFGTPLVYDSRSKCLIVPGRTGFLQLYSTSVDKVLYNIDITEKNNIPSERQNLLPLETEVTCVAVSGNGAWLVTSEYRNDGVNYPEENLKFWAADTNTTPYRLNTCVNLSHGGCNVLSIALNNKGEFCVTSGTDEKFRIWAQHHSLDRNKKKVSWKCLTACYYSSGVAPFLADPILNNFKHGQILGLGNSVPEAYLREDHKENDVIRKILNVHKVKSACSDKGIETKKVEGVCALGGVAISQDGSLIAAWFGCKLTLWDTHACHMRTTLSHPALRPSGRHVRFGNKDAAHYLVCTTESCLAVWSLLSLTVTWLVQIRPMCLTAHLFSNKMAVVTEQNDVFVFTPHTSKPLLVQKGVIDPTSGVVQQCVFGAATRDEIRLYLMRNDSEIYCLEPESTSENKLEVIKERNIPASNFSSLLAEVNLSEVKSASSPSIQQLNMSAIGNSAISQFLSGAPHMIPPISMLCTSFLQHLSGFEEQEEPQEREDNVMEVDSSSDDEEQTPKLAHVPKPEQLCKPDYEKIKEKKLKKLLNRDILNVDTTSTIFTL</sequence>
<evidence type="ECO:0000256" key="3">
    <source>
        <dbReference type="ARBA" id="ARBA00022552"/>
    </source>
</evidence>
<dbReference type="Pfam" id="PF23869">
    <property type="entry name" value="Beta-prop_WDR75_1st"/>
    <property type="match status" value="1"/>
</dbReference>
<protein>
    <recommendedName>
        <fullName evidence="9">WD repeat-containing protein 75 second beta-propeller domain-containing protein</fullName>
    </recommendedName>
</protein>
<keyword evidence="2" id="KW-0690">Ribosome biogenesis</keyword>
<evidence type="ECO:0000256" key="1">
    <source>
        <dbReference type="ARBA" id="ARBA00004604"/>
    </source>
</evidence>
<dbReference type="SMART" id="SM00320">
    <property type="entry name" value="WD40"/>
    <property type="match status" value="2"/>
</dbReference>
<proteinExistence type="predicted"/>
<feature type="region of interest" description="Disordered" evidence="8">
    <location>
        <begin position="822"/>
        <end position="855"/>
    </location>
</feature>
<keyword evidence="4" id="KW-0853">WD repeat</keyword>
<dbReference type="InterPro" id="IPR057644">
    <property type="entry name" value="Beta-prop_WDR75_2nd"/>
</dbReference>
<dbReference type="GO" id="GO:2000234">
    <property type="term" value="P:positive regulation of rRNA processing"/>
    <property type="evidence" value="ECO:0007669"/>
    <property type="project" value="TreeGrafter"/>
</dbReference>
<dbReference type="InterPro" id="IPR053826">
    <property type="entry name" value="WDR75"/>
</dbReference>
<reference evidence="10 11" key="1">
    <citation type="submission" date="2017-07" db="EMBL/GenBank/DDBJ databases">
        <authorList>
            <person name="Talla V."/>
            <person name="Backstrom N."/>
        </authorList>
    </citation>
    <scope>NUCLEOTIDE SEQUENCE [LARGE SCALE GENOMIC DNA]</scope>
</reference>
<dbReference type="AlphaFoldDB" id="A0A5E4PTM3"/>
<evidence type="ECO:0000259" key="9">
    <source>
        <dbReference type="Pfam" id="PF23769"/>
    </source>
</evidence>
<dbReference type="GO" id="GO:0006364">
    <property type="term" value="P:rRNA processing"/>
    <property type="evidence" value="ECO:0007669"/>
    <property type="project" value="UniProtKB-KW"/>
</dbReference>
<dbReference type="InterPro" id="IPR015943">
    <property type="entry name" value="WD40/YVTN_repeat-like_dom_sf"/>
</dbReference>
<name>A0A5E4PTM3_9NEOP</name>
<gene>
    <name evidence="10" type="ORF">LSINAPIS_LOCUS2484</name>
</gene>
<evidence type="ECO:0000256" key="6">
    <source>
        <dbReference type="ARBA" id="ARBA00023163"/>
    </source>
</evidence>
<feature type="domain" description="WD repeat-containing protein 75 second beta-propeller" evidence="9">
    <location>
        <begin position="583"/>
        <end position="720"/>
    </location>
</feature>
<evidence type="ECO:0000256" key="4">
    <source>
        <dbReference type="ARBA" id="ARBA00022574"/>
    </source>
</evidence>
<dbReference type="GO" id="GO:0045943">
    <property type="term" value="P:positive regulation of transcription by RNA polymerase I"/>
    <property type="evidence" value="ECO:0007669"/>
    <property type="project" value="InterPro"/>
</dbReference>
<evidence type="ECO:0000313" key="10">
    <source>
        <dbReference type="EMBL" id="VVC89341.1"/>
    </source>
</evidence>
<feature type="domain" description="WD repeat-containing protein 75 second beta-propeller" evidence="9">
    <location>
        <begin position="350"/>
        <end position="504"/>
    </location>
</feature>
<keyword evidence="7" id="KW-0539">Nucleus</keyword>
<dbReference type="InterPro" id="IPR011047">
    <property type="entry name" value="Quinoprotein_ADH-like_sf"/>
</dbReference>
<keyword evidence="5" id="KW-0677">Repeat</keyword>
<dbReference type="EMBL" id="FZQP02000515">
    <property type="protein sequence ID" value="VVC89341.1"/>
    <property type="molecule type" value="Genomic_DNA"/>
</dbReference>
<comment type="subcellular location">
    <subcellularLocation>
        <location evidence="1">Nucleus</location>
        <location evidence="1">Nucleolus</location>
    </subcellularLocation>
</comment>
<evidence type="ECO:0000256" key="2">
    <source>
        <dbReference type="ARBA" id="ARBA00022517"/>
    </source>
</evidence>
<dbReference type="PANTHER" id="PTHR44215">
    <property type="entry name" value="WD REPEAT-CONTAINING PROTEIN 75"/>
    <property type="match status" value="1"/>
</dbReference>
<accession>A0A5E4PTM3</accession>
<dbReference type="Proteomes" id="UP000324832">
    <property type="component" value="Unassembled WGS sequence"/>
</dbReference>
<evidence type="ECO:0000256" key="8">
    <source>
        <dbReference type="SAM" id="MobiDB-lite"/>
    </source>
</evidence>
<dbReference type="SUPFAM" id="SSF69322">
    <property type="entry name" value="Tricorn protease domain 2"/>
    <property type="match status" value="1"/>
</dbReference>